<feature type="compositionally biased region" description="Low complexity" evidence="1">
    <location>
        <begin position="1"/>
        <end position="20"/>
    </location>
</feature>
<feature type="region of interest" description="Disordered" evidence="1">
    <location>
        <begin position="1"/>
        <end position="23"/>
    </location>
</feature>
<evidence type="ECO:0000313" key="3">
    <source>
        <dbReference type="Proteomes" id="UP000000267"/>
    </source>
</evidence>
<dbReference type="EMBL" id="DS480427">
    <property type="protein sequence ID" value="EDO16346.1"/>
    <property type="molecule type" value="Genomic_DNA"/>
</dbReference>
<feature type="compositionally biased region" description="Polar residues" evidence="1">
    <location>
        <begin position="122"/>
        <end position="144"/>
    </location>
</feature>
<dbReference type="GeneID" id="5544487"/>
<dbReference type="HOGENOM" id="CLU_041195_1_0_1"/>
<feature type="region of interest" description="Disordered" evidence="1">
    <location>
        <begin position="429"/>
        <end position="492"/>
    </location>
</feature>
<dbReference type="AlphaFoldDB" id="A7TN40"/>
<evidence type="ECO:0000313" key="2">
    <source>
        <dbReference type="EMBL" id="EDO16346.1"/>
    </source>
</evidence>
<feature type="region of interest" description="Disordered" evidence="1">
    <location>
        <begin position="46"/>
        <end position="241"/>
    </location>
</feature>
<dbReference type="KEGG" id="vpo:Kpol_1059p36"/>
<proteinExistence type="predicted"/>
<dbReference type="RefSeq" id="XP_001644204.1">
    <property type="nucleotide sequence ID" value="XM_001644154.1"/>
</dbReference>
<dbReference type="FunCoup" id="A7TN40">
    <property type="interactions" value="182"/>
</dbReference>
<keyword evidence="3" id="KW-1185">Reference proteome</keyword>
<evidence type="ECO:0008006" key="4">
    <source>
        <dbReference type="Google" id="ProtNLM"/>
    </source>
</evidence>
<feature type="compositionally biased region" description="Acidic residues" evidence="1">
    <location>
        <begin position="460"/>
        <end position="469"/>
    </location>
</feature>
<reference evidence="2 3" key="1">
    <citation type="journal article" date="2007" name="Proc. Natl. Acad. Sci. U.S.A.">
        <title>Independent sorting-out of thousands of duplicated gene pairs in two yeast species descended from a whole-genome duplication.</title>
        <authorList>
            <person name="Scannell D.R."/>
            <person name="Frank A.C."/>
            <person name="Conant G.C."/>
            <person name="Byrne K.P."/>
            <person name="Woolfit M."/>
            <person name="Wolfe K.H."/>
        </authorList>
    </citation>
    <scope>NUCLEOTIDE SEQUENCE [LARGE SCALE GENOMIC DNA]</scope>
    <source>
        <strain evidence="3">ATCC 22028 / DSM 70294 / BCRC 21397 / CBS 2163 / NBRC 10782 / NRRL Y-8283 / UCD 57-17</strain>
    </source>
</reference>
<dbReference type="InterPro" id="IPR013226">
    <property type="entry name" value="Pal1"/>
</dbReference>
<dbReference type="eggNOG" id="ENOG502QPHY">
    <property type="taxonomic scope" value="Eukaryota"/>
</dbReference>
<dbReference type="PANTHER" id="PTHR28307:SF2">
    <property type="entry name" value="PROTEIN PAL1"/>
    <property type="match status" value="1"/>
</dbReference>
<feature type="compositionally biased region" description="Basic residues" evidence="1">
    <location>
        <begin position="219"/>
        <end position="235"/>
    </location>
</feature>
<dbReference type="OrthoDB" id="5352132at2759"/>
<organism evidence="3">
    <name type="scientific">Vanderwaltozyma polyspora (strain ATCC 22028 / DSM 70294 / BCRC 21397 / CBS 2163 / NBRC 10782 / NRRL Y-8283 / UCD 57-17)</name>
    <name type="common">Kluyveromyces polysporus</name>
    <dbReference type="NCBI Taxonomy" id="436907"/>
    <lineage>
        <taxon>Eukaryota</taxon>
        <taxon>Fungi</taxon>
        <taxon>Dikarya</taxon>
        <taxon>Ascomycota</taxon>
        <taxon>Saccharomycotina</taxon>
        <taxon>Saccharomycetes</taxon>
        <taxon>Saccharomycetales</taxon>
        <taxon>Saccharomycetaceae</taxon>
        <taxon>Vanderwaltozyma</taxon>
    </lineage>
</organism>
<feature type="compositionally biased region" description="Low complexity" evidence="1">
    <location>
        <begin position="157"/>
        <end position="171"/>
    </location>
</feature>
<evidence type="ECO:0000256" key="1">
    <source>
        <dbReference type="SAM" id="MobiDB-lite"/>
    </source>
</evidence>
<dbReference type="InParanoid" id="A7TN40"/>
<feature type="compositionally biased region" description="Polar residues" evidence="1">
    <location>
        <begin position="49"/>
        <end position="79"/>
    </location>
</feature>
<feature type="compositionally biased region" description="Basic and acidic residues" evidence="1">
    <location>
        <begin position="108"/>
        <end position="121"/>
    </location>
</feature>
<sequence>MISRGSSQRSSNSGSRPFSSTNPFRAAVIDASLEQYKDDRQFMDWTKANGVQSPPYINNGRNGSSTSFVDSITDNNNSAGGRIYNSGDRTPSPTENRPTHTGTNPFLDDVRNETSNRDNSHSQRQTSPPVYTDNKNSSRKYPTSSEEKERLRQSYMESSDSQSRNNNNNSGRDGERERRGNAPPPAYEDVAAGKSRSSYPKEKHTHRSSSSGEKEGGEHRHHHSSRHSSKSKRKSQLIMPKNVDSIDKLDVTGLFGGSFHHDGPFDAVTPHRNKNVKAAPVLAFPADGPNSTIGGATSRTSTLNEVFGRDQYADENDLYRTRVVDDSSRKKGYRNTIYMGAVGSSTSSTNTMDAIKQYSNNVTQFDAKAKTELVSGPTTAGLGSTTFLDGAPASANAIREDIRNHAHKTRLNNGIQRKKSLSQRLTLGMASGNDHNEGPNLRRGKSDGGNYRNMAHNSFNDDDDEDDDVYIGGNDNSIRFDSNAKKESTGNKLLRRVKSLKVNRK</sequence>
<protein>
    <recommendedName>
        <fullName evidence="4">Protein PAL1</fullName>
    </recommendedName>
</protein>
<gene>
    <name evidence="2" type="ORF">Kpol_1059p36</name>
</gene>
<feature type="compositionally biased region" description="Polar residues" evidence="1">
    <location>
        <begin position="87"/>
        <end position="104"/>
    </location>
</feature>
<dbReference type="Pfam" id="PF08316">
    <property type="entry name" value="Pal1"/>
    <property type="match status" value="1"/>
</dbReference>
<dbReference type="PANTHER" id="PTHR28307">
    <property type="entry name" value="PROTEIN PAL1"/>
    <property type="match status" value="1"/>
</dbReference>
<name>A7TN40_VANPO</name>
<dbReference type="PhylomeDB" id="A7TN40"/>
<dbReference type="OMA" id="FPIDGPN"/>
<accession>A7TN40</accession>
<dbReference type="GO" id="GO:0030479">
    <property type="term" value="C:actin cortical patch"/>
    <property type="evidence" value="ECO:0007669"/>
    <property type="project" value="EnsemblFungi"/>
</dbReference>
<dbReference type="Proteomes" id="UP000000267">
    <property type="component" value="Unassembled WGS sequence"/>
</dbReference>